<name>A0ABW2Z5H8_9SPHI</name>
<dbReference type="Proteomes" id="UP001596958">
    <property type="component" value="Unassembled WGS sequence"/>
</dbReference>
<dbReference type="EMBL" id="JBHTHU010000022">
    <property type="protein sequence ID" value="MFD0752011.1"/>
    <property type="molecule type" value="Genomic_DNA"/>
</dbReference>
<feature type="transmembrane region" description="Helical" evidence="1">
    <location>
        <begin position="181"/>
        <end position="202"/>
    </location>
</feature>
<protein>
    <submittedName>
        <fullName evidence="2">DUF4153 domain-containing protein</fullName>
    </submittedName>
</protein>
<organism evidence="2 3">
    <name type="scientific">Mucilaginibacter calamicampi</name>
    <dbReference type="NCBI Taxonomy" id="1302352"/>
    <lineage>
        <taxon>Bacteria</taxon>
        <taxon>Pseudomonadati</taxon>
        <taxon>Bacteroidota</taxon>
        <taxon>Sphingobacteriia</taxon>
        <taxon>Sphingobacteriales</taxon>
        <taxon>Sphingobacteriaceae</taxon>
        <taxon>Mucilaginibacter</taxon>
    </lineage>
</organism>
<accession>A0ABW2Z5H8</accession>
<feature type="transmembrane region" description="Helical" evidence="1">
    <location>
        <begin position="83"/>
        <end position="100"/>
    </location>
</feature>
<feature type="transmembrane region" description="Helical" evidence="1">
    <location>
        <begin position="255"/>
        <end position="277"/>
    </location>
</feature>
<feature type="transmembrane region" description="Helical" evidence="1">
    <location>
        <begin position="289"/>
        <end position="310"/>
    </location>
</feature>
<feature type="transmembrane region" description="Helical" evidence="1">
    <location>
        <begin position="50"/>
        <end position="71"/>
    </location>
</feature>
<feature type="transmembrane region" description="Helical" evidence="1">
    <location>
        <begin position="222"/>
        <end position="243"/>
    </location>
</feature>
<reference evidence="3" key="1">
    <citation type="journal article" date="2019" name="Int. J. Syst. Evol. Microbiol.">
        <title>The Global Catalogue of Microorganisms (GCM) 10K type strain sequencing project: providing services to taxonomists for standard genome sequencing and annotation.</title>
        <authorList>
            <consortium name="The Broad Institute Genomics Platform"/>
            <consortium name="The Broad Institute Genome Sequencing Center for Infectious Disease"/>
            <person name="Wu L."/>
            <person name="Ma J."/>
        </authorList>
    </citation>
    <scope>NUCLEOTIDE SEQUENCE [LARGE SCALE GENOMIC DNA]</scope>
    <source>
        <strain evidence="3">CCUG 63418</strain>
    </source>
</reference>
<keyword evidence="1" id="KW-0812">Transmembrane</keyword>
<dbReference type="Pfam" id="PF13687">
    <property type="entry name" value="DUF4153"/>
    <property type="match status" value="1"/>
</dbReference>
<keyword evidence="1" id="KW-1133">Transmembrane helix</keyword>
<dbReference type="RefSeq" id="WP_377102333.1">
    <property type="nucleotide sequence ID" value="NZ_JBHTHU010000022.1"/>
</dbReference>
<evidence type="ECO:0000313" key="2">
    <source>
        <dbReference type="EMBL" id="MFD0752011.1"/>
    </source>
</evidence>
<feature type="transmembrane region" description="Helical" evidence="1">
    <location>
        <begin position="322"/>
        <end position="340"/>
    </location>
</feature>
<keyword evidence="1" id="KW-0472">Membrane</keyword>
<feature type="transmembrane region" description="Helical" evidence="1">
    <location>
        <begin position="112"/>
        <end position="128"/>
    </location>
</feature>
<feature type="transmembrane region" description="Helical" evidence="1">
    <location>
        <begin position="148"/>
        <end position="169"/>
    </location>
</feature>
<gene>
    <name evidence="2" type="ORF">ACFQZS_17790</name>
</gene>
<evidence type="ECO:0000313" key="3">
    <source>
        <dbReference type="Proteomes" id="UP001596958"/>
    </source>
</evidence>
<dbReference type="InterPro" id="IPR025291">
    <property type="entry name" value="DUF4153"/>
</dbReference>
<proteinExistence type="predicted"/>
<comment type="caution">
    <text evidence="2">The sequence shown here is derived from an EMBL/GenBank/DDBJ whole genome shotgun (WGS) entry which is preliminary data.</text>
</comment>
<feature type="transmembrane region" description="Helical" evidence="1">
    <location>
        <begin position="20"/>
        <end position="38"/>
    </location>
</feature>
<evidence type="ECO:0000256" key="1">
    <source>
        <dbReference type="SAM" id="Phobius"/>
    </source>
</evidence>
<sequence>MKFPSIKSLAEGFKTTLKLYPVEVAFALAGTIAATVNVELDNINRVGESWCLRIMMAANLGLLLSLATTLYLRSKEISGTKKLILKSLAAVLAVLICAILDPYYRQSDYMRFLLLSLSFHLLVAYAGFTIKGHIQGFWQFNKTLFLRFLTSVLYSGVLYLGLAAAMGALNFLFNFKFEWDAFLILWVWIAGMFNTLFFLAGVPTNLGALDQDDTYPKGLKVFTQYVLVPLATVYVLILLAYEAKILLEWSLPKGLVSNIILGYAVFGILSLLLVYPIREREENKWLKTYAKSFYFLLLPLLALLFTAVGTRVFRYGVTEERYFLILLAFWLLFISVYFLAFKKQNIKLIPVSLSIITVLSVYGPQSAFSVSKYSQTRILINIFKKHNAFSAGKLKPLTTKIDSLSGAEAAAKVDYLVREHDFASLQTYISPNLDAVSDSIAKGKDRNVYFNRYEFKYLKTEWMIAYLKLQHYGRYGRIDTVTSMGGYYRFEPENGIVGLKEYDYILMGVGADSAALKINNLSIKRTEKEEPRSVGLLVNGQRVEFNIDQLARQLSDIKTKPNNAKYDPNDAAKLPLSKMSIVKQVKGFKVTLVVSSINFNMTNRVPEDKIYVDGYYLLKEIQ</sequence>
<keyword evidence="3" id="KW-1185">Reference proteome</keyword>